<dbReference type="AlphaFoldDB" id="A0A8H6EM84"/>
<comment type="similarity">
    <text evidence="2">Belongs to the major facilitator superfamily. TCR/Tet family.</text>
</comment>
<evidence type="ECO:0000313" key="9">
    <source>
        <dbReference type="Proteomes" id="UP000531561"/>
    </source>
</evidence>
<name>A0A8H6EM84_9HELO</name>
<keyword evidence="4 7" id="KW-0812">Transmembrane</keyword>
<keyword evidence="6 7" id="KW-0472">Membrane</keyword>
<feature type="transmembrane region" description="Helical" evidence="7">
    <location>
        <begin position="51"/>
        <end position="71"/>
    </location>
</feature>
<evidence type="ECO:0000256" key="1">
    <source>
        <dbReference type="ARBA" id="ARBA00004141"/>
    </source>
</evidence>
<evidence type="ECO:0000256" key="4">
    <source>
        <dbReference type="ARBA" id="ARBA00022692"/>
    </source>
</evidence>
<dbReference type="PANTHER" id="PTHR23501:SF12">
    <property type="entry name" value="MAJOR FACILITATOR SUPERFAMILY (MFS) PROFILE DOMAIN-CONTAINING PROTEIN-RELATED"/>
    <property type="match status" value="1"/>
</dbReference>
<dbReference type="RefSeq" id="XP_037196402.1">
    <property type="nucleotide sequence ID" value="XM_037332248.1"/>
</dbReference>
<dbReference type="PANTHER" id="PTHR23501">
    <property type="entry name" value="MAJOR FACILITATOR SUPERFAMILY"/>
    <property type="match status" value="1"/>
</dbReference>
<dbReference type="GO" id="GO:0005886">
    <property type="term" value="C:plasma membrane"/>
    <property type="evidence" value="ECO:0007669"/>
    <property type="project" value="TreeGrafter"/>
</dbReference>
<dbReference type="OrthoDB" id="10021397at2759"/>
<keyword evidence="5 7" id="KW-1133">Transmembrane helix</keyword>
<keyword evidence="9" id="KW-1185">Reference proteome</keyword>
<evidence type="ECO:0000313" key="8">
    <source>
        <dbReference type="EMBL" id="KAF5877456.1"/>
    </source>
</evidence>
<proteinExistence type="inferred from homology"/>
<dbReference type="GO" id="GO:0022857">
    <property type="term" value="F:transmembrane transporter activity"/>
    <property type="evidence" value="ECO:0007669"/>
    <property type="project" value="TreeGrafter"/>
</dbReference>
<evidence type="ECO:0000256" key="2">
    <source>
        <dbReference type="ARBA" id="ARBA00007520"/>
    </source>
</evidence>
<gene>
    <name evidence="8" type="ORF">Bfra_001823</name>
</gene>
<evidence type="ECO:0000256" key="7">
    <source>
        <dbReference type="SAM" id="Phobius"/>
    </source>
</evidence>
<evidence type="ECO:0000256" key="6">
    <source>
        <dbReference type="ARBA" id="ARBA00023136"/>
    </source>
</evidence>
<feature type="transmembrane region" description="Helical" evidence="7">
    <location>
        <begin position="6"/>
        <end position="30"/>
    </location>
</feature>
<evidence type="ECO:0000256" key="3">
    <source>
        <dbReference type="ARBA" id="ARBA00022448"/>
    </source>
</evidence>
<keyword evidence="3" id="KW-0813">Transport</keyword>
<evidence type="ECO:0000256" key="5">
    <source>
        <dbReference type="ARBA" id="ARBA00022989"/>
    </source>
</evidence>
<feature type="transmembrane region" description="Helical" evidence="7">
    <location>
        <begin position="91"/>
        <end position="111"/>
    </location>
</feature>
<comment type="caution">
    <text evidence="8">The sequence shown here is derived from an EMBL/GenBank/DDBJ whole genome shotgun (WGS) entry which is preliminary data.</text>
</comment>
<dbReference type="GeneID" id="59255940"/>
<feature type="transmembrane region" description="Helical" evidence="7">
    <location>
        <begin position="123"/>
        <end position="142"/>
    </location>
</feature>
<dbReference type="InterPro" id="IPR036259">
    <property type="entry name" value="MFS_trans_sf"/>
</dbReference>
<sequence>MTALIFGRVIGGVGGTEMCLGALTLISVITSPKETTEYMGYLSATWRWAGFGFYINAPVICIFIPVQIFIIPSYTPRPTESFLPKIQTIDWVGSLFSCSAFVLGIIAINFGGTLYPWHSWQTIVLFVVSGVLFVALFLQQYFNFLTTQALCVLPIHLFKTKDMIICFVCQGKQNLDILWTITYTS</sequence>
<accession>A0A8H6EM84</accession>
<protein>
    <submittedName>
        <fullName evidence="8">Putative mfs multidrug transporter protein</fullName>
    </submittedName>
</protein>
<dbReference type="Proteomes" id="UP000531561">
    <property type="component" value="Unassembled WGS sequence"/>
</dbReference>
<dbReference type="SUPFAM" id="SSF103473">
    <property type="entry name" value="MFS general substrate transporter"/>
    <property type="match status" value="1"/>
</dbReference>
<reference evidence="8 9" key="1">
    <citation type="journal article" date="2020" name="Phytopathology">
        <title>A high-quality genome resource of Botrytis fragariae, a new and rapidly spreading fungal pathogen causing strawberry gray mold in the U.S.A.</title>
        <authorList>
            <person name="Wu Y."/>
            <person name="Saski C.A."/>
            <person name="Schnabel G."/>
            <person name="Xiao S."/>
            <person name="Hu M."/>
        </authorList>
    </citation>
    <scope>NUCLEOTIDE SEQUENCE [LARGE SCALE GENOMIC DNA]</scope>
    <source>
        <strain evidence="8 9">BVB16</strain>
    </source>
</reference>
<dbReference type="EMBL" id="JABFCT010000003">
    <property type="protein sequence ID" value="KAF5877456.1"/>
    <property type="molecule type" value="Genomic_DNA"/>
</dbReference>
<comment type="subcellular location">
    <subcellularLocation>
        <location evidence="1">Membrane</location>
        <topology evidence="1">Multi-pass membrane protein</topology>
    </subcellularLocation>
</comment>
<organism evidence="8 9">
    <name type="scientific">Botrytis fragariae</name>
    <dbReference type="NCBI Taxonomy" id="1964551"/>
    <lineage>
        <taxon>Eukaryota</taxon>
        <taxon>Fungi</taxon>
        <taxon>Dikarya</taxon>
        <taxon>Ascomycota</taxon>
        <taxon>Pezizomycotina</taxon>
        <taxon>Leotiomycetes</taxon>
        <taxon>Helotiales</taxon>
        <taxon>Sclerotiniaceae</taxon>
        <taxon>Botrytis</taxon>
    </lineage>
</organism>